<dbReference type="Proteomes" id="UP001218895">
    <property type="component" value="Chromosome"/>
</dbReference>
<evidence type="ECO:0000313" key="7">
    <source>
        <dbReference type="EMBL" id="WFN36935.1"/>
    </source>
</evidence>
<dbReference type="PANTHER" id="PTHR30178:SF3">
    <property type="entry name" value="SUCCINATE-ACETATE_PROTON SYMPORTER SATP"/>
    <property type="match status" value="1"/>
</dbReference>
<dbReference type="KEGG" id="manq:L1994_00620"/>
<sequence length="197" mass="21370">MDTIIDEKNKNNLFILDNTANPAPLGLCAFGMTTILLSVHNAGVTALSSAIVAMMLMYGGLAQVIVGIMEWKKGNTFGLITFTSFGLFWITFAMILILPLSGFSAAPTPIDLGVFLAAWTILVLGLFICTFKMFMILRMTFALLLIVFILLALANFTGITYFHLFAGFLGIITGILAMYLGIGAVINDIFGRRILPV</sequence>
<dbReference type="InterPro" id="IPR047622">
    <property type="entry name" value="GPR1_FUN34_YAAH"/>
</dbReference>
<evidence type="ECO:0000256" key="2">
    <source>
        <dbReference type="ARBA" id="ARBA00005587"/>
    </source>
</evidence>
<comment type="similarity">
    <text evidence="2">Belongs to the acetate uptake transporter (AceTr) (TC 2.A.96) family.</text>
</comment>
<name>A0AAF0FVZ7_9EURY</name>
<dbReference type="GO" id="GO:0015360">
    <property type="term" value="F:acetate:proton symporter activity"/>
    <property type="evidence" value="ECO:0007669"/>
    <property type="project" value="TreeGrafter"/>
</dbReference>
<evidence type="ECO:0000256" key="4">
    <source>
        <dbReference type="ARBA" id="ARBA00022989"/>
    </source>
</evidence>
<organism evidence="7 8">
    <name type="scientific">Methanomicrobium antiquum</name>
    <dbReference type="NCBI Taxonomy" id="487686"/>
    <lineage>
        <taxon>Archaea</taxon>
        <taxon>Methanobacteriati</taxon>
        <taxon>Methanobacteriota</taxon>
        <taxon>Stenosarchaea group</taxon>
        <taxon>Methanomicrobia</taxon>
        <taxon>Methanomicrobiales</taxon>
        <taxon>Methanomicrobiaceae</taxon>
        <taxon>Methanomicrobium</taxon>
    </lineage>
</organism>
<dbReference type="PANTHER" id="PTHR30178">
    <property type="entry name" value="INNER MEMBRANE PROTEIN YAAH"/>
    <property type="match status" value="1"/>
</dbReference>
<feature type="transmembrane region" description="Helical" evidence="6">
    <location>
        <begin position="141"/>
        <end position="162"/>
    </location>
</feature>
<dbReference type="RefSeq" id="WP_278099772.1">
    <property type="nucleotide sequence ID" value="NZ_CP091092.1"/>
</dbReference>
<accession>A0AAF0FVZ7</accession>
<gene>
    <name evidence="7" type="ORF">L1994_00620</name>
</gene>
<keyword evidence="3 6" id="KW-0812">Transmembrane</keyword>
<feature type="transmembrane region" description="Helical" evidence="6">
    <location>
        <begin position="46"/>
        <end position="69"/>
    </location>
</feature>
<dbReference type="InterPro" id="IPR047623">
    <property type="entry name" value="SatP"/>
</dbReference>
<dbReference type="GO" id="GO:0071422">
    <property type="term" value="P:succinate transmembrane transport"/>
    <property type="evidence" value="ECO:0007669"/>
    <property type="project" value="TreeGrafter"/>
</dbReference>
<keyword evidence="8" id="KW-1185">Reference proteome</keyword>
<dbReference type="NCBIfam" id="NF038013">
    <property type="entry name" value="AceTr_1"/>
    <property type="match status" value="1"/>
</dbReference>
<feature type="transmembrane region" description="Helical" evidence="6">
    <location>
        <begin position="168"/>
        <end position="190"/>
    </location>
</feature>
<dbReference type="InterPro" id="IPR000791">
    <property type="entry name" value="Gpr1/Fun34/SatP-like"/>
</dbReference>
<reference evidence="7" key="1">
    <citation type="submission" date="2022-01" db="EMBL/GenBank/DDBJ databases">
        <title>Complete genome of Methanomicrobium antiquum DSM 21220.</title>
        <authorList>
            <person name="Chen S.-C."/>
            <person name="You Y.-T."/>
            <person name="Zhou Y.-Z."/>
            <person name="Lai M.-C."/>
        </authorList>
    </citation>
    <scope>NUCLEOTIDE SEQUENCE</scope>
    <source>
        <strain evidence="7">DSM 21220</strain>
    </source>
</reference>
<dbReference type="GeneID" id="79948854"/>
<feature type="transmembrane region" description="Helical" evidence="6">
    <location>
        <begin position="112"/>
        <end position="134"/>
    </location>
</feature>
<dbReference type="PROSITE" id="PS01114">
    <property type="entry name" value="GPR1_FUN34_YAAH"/>
    <property type="match status" value="1"/>
</dbReference>
<feature type="transmembrane region" description="Helical" evidence="6">
    <location>
        <begin position="21"/>
        <end position="40"/>
    </location>
</feature>
<evidence type="ECO:0000313" key="8">
    <source>
        <dbReference type="Proteomes" id="UP001218895"/>
    </source>
</evidence>
<evidence type="ECO:0000256" key="1">
    <source>
        <dbReference type="ARBA" id="ARBA00004141"/>
    </source>
</evidence>
<dbReference type="AlphaFoldDB" id="A0AAF0FVZ7"/>
<comment type="subcellular location">
    <subcellularLocation>
        <location evidence="1">Membrane</location>
        <topology evidence="1">Multi-pass membrane protein</topology>
    </subcellularLocation>
</comment>
<keyword evidence="5 6" id="KW-0472">Membrane</keyword>
<evidence type="ECO:0000256" key="6">
    <source>
        <dbReference type="SAM" id="Phobius"/>
    </source>
</evidence>
<evidence type="ECO:0000256" key="5">
    <source>
        <dbReference type="ARBA" id="ARBA00023136"/>
    </source>
</evidence>
<feature type="transmembrane region" description="Helical" evidence="6">
    <location>
        <begin position="76"/>
        <end position="100"/>
    </location>
</feature>
<evidence type="ECO:0000256" key="3">
    <source>
        <dbReference type="ARBA" id="ARBA00022692"/>
    </source>
</evidence>
<dbReference type="EMBL" id="CP091092">
    <property type="protein sequence ID" value="WFN36935.1"/>
    <property type="molecule type" value="Genomic_DNA"/>
</dbReference>
<protein>
    <submittedName>
        <fullName evidence="7">Acetate uptake transporter</fullName>
    </submittedName>
</protein>
<keyword evidence="4 6" id="KW-1133">Transmembrane helix</keyword>
<dbReference type="GO" id="GO:0005886">
    <property type="term" value="C:plasma membrane"/>
    <property type="evidence" value="ECO:0007669"/>
    <property type="project" value="TreeGrafter"/>
</dbReference>
<dbReference type="Pfam" id="PF01184">
    <property type="entry name" value="Gpr1_Fun34_YaaH"/>
    <property type="match status" value="1"/>
</dbReference>
<proteinExistence type="inferred from homology"/>